<comment type="caution">
    <text evidence="1">The sequence shown here is derived from an EMBL/GenBank/DDBJ whole genome shotgun (WGS) entry which is preliminary data.</text>
</comment>
<keyword evidence="2" id="KW-1185">Reference proteome</keyword>
<dbReference type="PROSITE" id="PS51257">
    <property type="entry name" value="PROKAR_LIPOPROTEIN"/>
    <property type="match status" value="1"/>
</dbReference>
<organism evidence="1 2">
    <name type="scientific">Massilimicrobiota timonensis</name>
    <dbReference type="NCBI Taxonomy" id="1776392"/>
    <lineage>
        <taxon>Bacteria</taxon>
        <taxon>Bacillati</taxon>
        <taxon>Bacillota</taxon>
        <taxon>Erysipelotrichia</taxon>
        <taxon>Erysipelotrichales</taxon>
        <taxon>Erysipelotrichaceae</taxon>
        <taxon>Massilimicrobiota</taxon>
    </lineage>
</organism>
<protein>
    <recommendedName>
        <fullName evidence="3">Lipoprotein</fullName>
    </recommendedName>
</protein>
<gene>
    <name evidence="1" type="ORF">QUV98_02850</name>
</gene>
<dbReference type="Proteomes" id="UP001529275">
    <property type="component" value="Unassembled WGS sequence"/>
</dbReference>
<dbReference type="RefSeq" id="WP_289527262.1">
    <property type="nucleotide sequence ID" value="NZ_JAUDCK010000006.1"/>
</dbReference>
<evidence type="ECO:0008006" key="3">
    <source>
        <dbReference type="Google" id="ProtNLM"/>
    </source>
</evidence>
<sequence>MKISIKILVVLLLVVTLFACEKEKTDISLERDGTLYEVADQVSFYYPKDFQLNVNNENQKDVRFTKNDEMYIYATIIDDTDNVLNELPQLYGGQLEEEGAIDVYYYKEVIPSGIECYQFTGTYQASGMKFVQMVYFTEEASYIYSYQAPENVYDEQSGVALQYLESLTVHH</sequence>
<name>A0ABT7UGJ5_9FIRM</name>
<evidence type="ECO:0000313" key="1">
    <source>
        <dbReference type="EMBL" id="MDM8195254.1"/>
    </source>
</evidence>
<dbReference type="EMBL" id="JAUDCK010000006">
    <property type="protein sequence ID" value="MDM8195254.1"/>
    <property type="molecule type" value="Genomic_DNA"/>
</dbReference>
<reference evidence="2" key="1">
    <citation type="submission" date="2023-06" db="EMBL/GenBank/DDBJ databases">
        <title>Identification and characterization of horizontal gene transfer across gut microbiota members of farm animals based on homology search.</title>
        <authorList>
            <person name="Zeman M."/>
            <person name="Kubasova T."/>
            <person name="Jahodarova E."/>
            <person name="Nykrynova M."/>
            <person name="Rychlik I."/>
        </authorList>
    </citation>
    <scope>NUCLEOTIDE SEQUENCE [LARGE SCALE GENOMIC DNA]</scope>
    <source>
        <strain evidence="2">ET341</strain>
    </source>
</reference>
<proteinExistence type="predicted"/>
<accession>A0ABT7UGJ5</accession>
<evidence type="ECO:0000313" key="2">
    <source>
        <dbReference type="Proteomes" id="UP001529275"/>
    </source>
</evidence>